<dbReference type="PROSITE" id="PS51999">
    <property type="entry name" value="ZF_GRF"/>
    <property type="match status" value="1"/>
</dbReference>
<evidence type="ECO:0000256" key="3">
    <source>
        <dbReference type="ARBA" id="ARBA00022723"/>
    </source>
</evidence>
<dbReference type="SUPFAM" id="SSF53098">
    <property type="entry name" value="Ribonuclease H-like"/>
    <property type="match status" value="1"/>
</dbReference>
<dbReference type="FunCoup" id="A0A667WIR9">
    <property type="interactions" value="654"/>
</dbReference>
<feature type="region of interest" description="Disordered" evidence="13">
    <location>
        <begin position="534"/>
        <end position="554"/>
    </location>
</feature>
<organism evidence="15 16">
    <name type="scientific">Myripristis murdjan</name>
    <name type="common">pinecone soldierfish</name>
    <dbReference type="NCBI Taxonomy" id="586833"/>
    <lineage>
        <taxon>Eukaryota</taxon>
        <taxon>Metazoa</taxon>
        <taxon>Chordata</taxon>
        <taxon>Craniata</taxon>
        <taxon>Vertebrata</taxon>
        <taxon>Euteleostomi</taxon>
        <taxon>Actinopterygii</taxon>
        <taxon>Neopterygii</taxon>
        <taxon>Teleostei</taxon>
        <taxon>Neoteleostei</taxon>
        <taxon>Acanthomorphata</taxon>
        <taxon>Holocentriformes</taxon>
        <taxon>Holocentridae</taxon>
        <taxon>Myripristis</taxon>
    </lineage>
</organism>
<comment type="cofactor">
    <cofactor evidence="1">
        <name>Mg(2+)</name>
        <dbReference type="ChEBI" id="CHEBI:18420"/>
    </cofactor>
</comment>
<dbReference type="OrthoDB" id="448399at2759"/>
<dbReference type="InterPro" id="IPR051274">
    <property type="entry name" value="3-5_Exoribonuclease"/>
</dbReference>
<evidence type="ECO:0000256" key="7">
    <source>
        <dbReference type="ARBA" id="ARBA00022839"/>
    </source>
</evidence>
<dbReference type="Pfam" id="PF06839">
    <property type="entry name" value="Zn_ribbon_GRF"/>
    <property type="match status" value="1"/>
</dbReference>
<protein>
    <recommendedName>
        <fullName evidence="10">ERI1 exoribonuclease 2</fullName>
    </recommendedName>
    <alternativeName>
        <fullName evidence="11">Exonuclease domain-containing protein 1</fullName>
    </alternativeName>
</protein>
<reference evidence="15" key="2">
    <citation type="submission" date="2025-08" db="UniProtKB">
        <authorList>
            <consortium name="Ensembl"/>
        </authorList>
    </citation>
    <scope>IDENTIFICATION</scope>
</reference>
<dbReference type="InterPro" id="IPR013520">
    <property type="entry name" value="Ribonucl_H"/>
</dbReference>
<dbReference type="PANTHER" id="PTHR23044">
    <property type="entry name" value="3'-5' EXONUCLEASE ERI1-RELATED"/>
    <property type="match status" value="1"/>
</dbReference>
<reference evidence="15" key="3">
    <citation type="submission" date="2025-09" db="UniProtKB">
        <authorList>
            <consortium name="Ensembl"/>
        </authorList>
    </citation>
    <scope>IDENTIFICATION</scope>
</reference>
<evidence type="ECO:0000313" key="15">
    <source>
        <dbReference type="Ensembl" id="ENSMMDP00005001302.1"/>
    </source>
</evidence>
<dbReference type="Ensembl" id="ENSMMDT00005001328.1">
    <property type="protein sequence ID" value="ENSMMDP00005001302.1"/>
    <property type="gene ID" value="ENSMMDG00005000754.1"/>
</dbReference>
<dbReference type="FunFam" id="3.30.420.10:FF:000062">
    <property type="entry name" value="ERI1 exoribonuclease 2 isoform X1"/>
    <property type="match status" value="1"/>
</dbReference>
<keyword evidence="7" id="KW-0269">Exonuclease</keyword>
<keyword evidence="16" id="KW-1185">Reference proteome</keyword>
<feature type="domain" description="GRF-type" evidence="14">
    <location>
        <begin position="661"/>
        <end position="710"/>
    </location>
</feature>
<evidence type="ECO:0000256" key="11">
    <source>
        <dbReference type="ARBA" id="ARBA00083876"/>
    </source>
</evidence>
<dbReference type="SMART" id="SM00479">
    <property type="entry name" value="EXOIII"/>
    <property type="match status" value="1"/>
</dbReference>
<dbReference type="InParanoid" id="A0A667WIR9"/>
<keyword evidence="4 12" id="KW-0863">Zinc-finger</keyword>
<sequence>MATKKLAKQLGLIRKRSQSSTGLKKTLISNQIFSYLIVIDFESTCWKEKNNYAQEIIEFPAVLLNTSTGEVESEFHTYVQPQEHPTLSNFCTELTGITQRQVEAGVPLNICLSQFSRWLQTLQLKLGVVFPGEQTGSSCSASPKPCTFLTWSDWDLGVCLQYECKRKQLHKPDVLNSWIDLRSTYRLFYNRKPKGLNGALQDLGIQFSGREHSGLDDARNTAHLAVRMMRDGCVMRITRSQERTPLMTKPQCGNTTCHAENKTEKHNSKEGEVLAAIKSSSSKTPLLSYQLKSCSGNIKRAVRTKENSESVQESGPVCQSLVSPKTLLNSASVPPWGRSSSKSVTNLSSSIVINGRSPHNHGNSLVLCSTTVNCLSPLPQPNQTSKTDVTVEVTEEEEGAEILLENEEGRGSYDDAVLEGDDVVSELYKGNGKYDGEGISDFDSGCSLWKEPNNSHSVWGQPILRLKYNKSTEKNLGITNASSITSVSTNSEDLSKTKSHSTTSLTDVTFAVPTAANLNLKSASMLKHTEVCGTTSSQHQAESKASDKSSKTVNLSFLSRPKPLAQKKTSIPNISFARPRAVITQHNTTGTYLKRHKETSFTIYSDSTNPTAAFSRSLSSGSLPPHALSSSLANTSSLSTSYSSNSLASRTGVPKITSPLCACGRRAKRQIVSNGGPNHGRVFYCCPVRRSGNGTKIQKGCQFFKWESALMKSSSLATPAVGSSVSLCQLSTSLLCRPPQRSSLRKSC</sequence>
<dbReference type="GeneTree" id="ENSGT00530000063205"/>
<keyword evidence="2" id="KW-0540">Nuclease</keyword>
<evidence type="ECO:0000256" key="5">
    <source>
        <dbReference type="ARBA" id="ARBA00022801"/>
    </source>
</evidence>
<evidence type="ECO:0000313" key="16">
    <source>
        <dbReference type="Proteomes" id="UP000472263"/>
    </source>
</evidence>
<evidence type="ECO:0000256" key="4">
    <source>
        <dbReference type="ARBA" id="ARBA00022771"/>
    </source>
</evidence>
<evidence type="ECO:0000256" key="8">
    <source>
        <dbReference type="ARBA" id="ARBA00022842"/>
    </source>
</evidence>
<evidence type="ECO:0000256" key="13">
    <source>
        <dbReference type="SAM" id="MobiDB-lite"/>
    </source>
</evidence>
<evidence type="ECO:0000256" key="12">
    <source>
        <dbReference type="PROSITE-ProRule" id="PRU01343"/>
    </source>
</evidence>
<evidence type="ECO:0000256" key="10">
    <source>
        <dbReference type="ARBA" id="ARBA00068097"/>
    </source>
</evidence>
<evidence type="ECO:0000256" key="6">
    <source>
        <dbReference type="ARBA" id="ARBA00022833"/>
    </source>
</evidence>
<evidence type="ECO:0000256" key="2">
    <source>
        <dbReference type="ARBA" id="ARBA00022722"/>
    </source>
</evidence>
<dbReference type="GO" id="GO:0008270">
    <property type="term" value="F:zinc ion binding"/>
    <property type="evidence" value="ECO:0007669"/>
    <property type="project" value="UniProtKB-KW"/>
</dbReference>
<dbReference type="Proteomes" id="UP000472263">
    <property type="component" value="Chromosome 1"/>
</dbReference>
<dbReference type="InterPro" id="IPR010666">
    <property type="entry name" value="Znf_GRF"/>
</dbReference>
<dbReference type="InterPro" id="IPR047201">
    <property type="entry name" value="ERI-1_3'hExo-like"/>
</dbReference>
<dbReference type="GO" id="GO:0003676">
    <property type="term" value="F:nucleic acid binding"/>
    <property type="evidence" value="ECO:0007669"/>
    <property type="project" value="InterPro"/>
</dbReference>
<dbReference type="Gene3D" id="3.30.420.10">
    <property type="entry name" value="Ribonuclease H-like superfamily/Ribonuclease H"/>
    <property type="match status" value="1"/>
</dbReference>
<reference evidence="15" key="1">
    <citation type="submission" date="2019-06" db="EMBL/GenBank/DDBJ databases">
        <authorList>
            <consortium name="Wellcome Sanger Institute Data Sharing"/>
        </authorList>
    </citation>
    <scope>NUCLEOTIDE SEQUENCE [LARGE SCALE GENOMIC DNA]</scope>
</reference>
<dbReference type="RefSeq" id="XP_029910685.1">
    <property type="nucleotide sequence ID" value="XM_030054825.1"/>
</dbReference>
<gene>
    <name evidence="15" type="primary">eri2</name>
</gene>
<keyword evidence="3" id="KW-0479">Metal-binding</keyword>
<dbReference type="CTD" id="112479"/>
<dbReference type="GO" id="GO:0000175">
    <property type="term" value="F:3'-5'-RNA exonuclease activity"/>
    <property type="evidence" value="ECO:0007669"/>
    <property type="project" value="InterPro"/>
</dbReference>
<dbReference type="GeneID" id="115361453"/>
<name>A0A667WIR9_9TELE</name>
<evidence type="ECO:0000259" key="14">
    <source>
        <dbReference type="PROSITE" id="PS51999"/>
    </source>
</evidence>
<dbReference type="CDD" id="cd06133">
    <property type="entry name" value="ERI-1_3'hExo_like"/>
    <property type="match status" value="1"/>
</dbReference>
<evidence type="ECO:0000256" key="9">
    <source>
        <dbReference type="ARBA" id="ARBA00038042"/>
    </source>
</evidence>
<keyword evidence="8" id="KW-0460">Magnesium</keyword>
<dbReference type="InterPro" id="IPR012337">
    <property type="entry name" value="RNaseH-like_sf"/>
</dbReference>
<feature type="compositionally biased region" description="Basic and acidic residues" evidence="13">
    <location>
        <begin position="541"/>
        <end position="550"/>
    </location>
</feature>
<accession>A0A667WIR9</accession>
<dbReference type="InterPro" id="IPR036397">
    <property type="entry name" value="RNaseH_sf"/>
</dbReference>
<comment type="similarity">
    <text evidence="9">Belongs to the ERI2 family.</text>
</comment>
<dbReference type="Pfam" id="PF00929">
    <property type="entry name" value="RNase_T"/>
    <property type="match status" value="2"/>
</dbReference>
<keyword evidence="5" id="KW-0378">Hydrolase</keyword>
<evidence type="ECO:0000256" key="1">
    <source>
        <dbReference type="ARBA" id="ARBA00001946"/>
    </source>
</evidence>
<dbReference type="AlphaFoldDB" id="A0A667WIR9"/>
<proteinExistence type="inferred from homology"/>
<keyword evidence="6" id="KW-0862">Zinc</keyword>
<dbReference type="PANTHER" id="PTHR23044:SF61">
    <property type="entry name" value="3'-5' EXORIBONUCLEASE 1-RELATED"/>
    <property type="match status" value="1"/>
</dbReference>